<proteinExistence type="predicted"/>
<protein>
    <submittedName>
        <fullName evidence="1">Uncharacterized protein</fullName>
    </submittedName>
</protein>
<organism evidence="1 2">
    <name type="scientific">Hyalomma asiaticum</name>
    <name type="common">Tick</name>
    <dbReference type="NCBI Taxonomy" id="266040"/>
    <lineage>
        <taxon>Eukaryota</taxon>
        <taxon>Metazoa</taxon>
        <taxon>Ecdysozoa</taxon>
        <taxon>Arthropoda</taxon>
        <taxon>Chelicerata</taxon>
        <taxon>Arachnida</taxon>
        <taxon>Acari</taxon>
        <taxon>Parasitiformes</taxon>
        <taxon>Ixodida</taxon>
        <taxon>Ixodoidea</taxon>
        <taxon>Ixodidae</taxon>
        <taxon>Hyalomminae</taxon>
        <taxon>Hyalomma</taxon>
    </lineage>
</organism>
<evidence type="ECO:0000313" key="2">
    <source>
        <dbReference type="Proteomes" id="UP000821845"/>
    </source>
</evidence>
<accession>A0ACB7SWJ0</accession>
<gene>
    <name evidence="1" type="ORF">HPB50_015444</name>
</gene>
<dbReference type="EMBL" id="CM023482">
    <property type="protein sequence ID" value="KAH6938990.1"/>
    <property type="molecule type" value="Genomic_DNA"/>
</dbReference>
<name>A0ACB7SWJ0_HYAAI</name>
<dbReference type="Proteomes" id="UP000821845">
    <property type="component" value="Chromosome 2"/>
</dbReference>
<keyword evidence="2" id="KW-1185">Reference proteome</keyword>
<sequence>MHNTYAELSAAVLISQRNRLSQTAAGRTILSRVGISPYPQHLDEELVNVPTVVRRQITISPVPRNMYRGCHAERRAARVKWLRKQLESAPNVTYVDAASYDWHKQQGVSELPAFLLISTSDVLPDAAFLCGDTSCSVEVPVNSTQPPIVDNHQFLRQQPWSSTTIINATIFGGGTAYKHFPGEACLGHDTGSGMERLPCLLLQQQSLLSYGVVPKRTVLCV</sequence>
<reference evidence="1" key="1">
    <citation type="submission" date="2020-05" db="EMBL/GenBank/DDBJ databases">
        <title>Large-scale comparative analyses of tick genomes elucidate their genetic diversity and vector capacities.</title>
        <authorList>
            <person name="Jia N."/>
            <person name="Wang J."/>
            <person name="Shi W."/>
            <person name="Du L."/>
            <person name="Sun Y."/>
            <person name="Zhan W."/>
            <person name="Jiang J."/>
            <person name="Wang Q."/>
            <person name="Zhang B."/>
            <person name="Ji P."/>
            <person name="Sakyi L.B."/>
            <person name="Cui X."/>
            <person name="Yuan T."/>
            <person name="Jiang B."/>
            <person name="Yang W."/>
            <person name="Lam T.T.-Y."/>
            <person name="Chang Q."/>
            <person name="Ding S."/>
            <person name="Wang X."/>
            <person name="Zhu J."/>
            <person name="Ruan X."/>
            <person name="Zhao L."/>
            <person name="Wei J."/>
            <person name="Que T."/>
            <person name="Du C."/>
            <person name="Cheng J."/>
            <person name="Dai P."/>
            <person name="Han X."/>
            <person name="Huang E."/>
            <person name="Gao Y."/>
            <person name="Liu J."/>
            <person name="Shao H."/>
            <person name="Ye R."/>
            <person name="Li L."/>
            <person name="Wei W."/>
            <person name="Wang X."/>
            <person name="Wang C."/>
            <person name="Yang T."/>
            <person name="Huo Q."/>
            <person name="Li W."/>
            <person name="Guo W."/>
            <person name="Chen H."/>
            <person name="Zhou L."/>
            <person name="Ni X."/>
            <person name="Tian J."/>
            <person name="Zhou Y."/>
            <person name="Sheng Y."/>
            <person name="Liu T."/>
            <person name="Pan Y."/>
            <person name="Xia L."/>
            <person name="Li J."/>
            <person name="Zhao F."/>
            <person name="Cao W."/>
        </authorList>
    </citation>
    <scope>NUCLEOTIDE SEQUENCE</scope>
    <source>
        <strain evidence="1">Hyas-2018</strain>
    </source>
</reference>
<comment type="caution">
    <text evidence="1">The sequence shown here is derived from an EMBL/GenBank/DDBJ whole genome shotgun (WGS) entry which is preliminary data.</text>
</comment>
<evidence type="ECO:0000313" key="1">
    <source>
        <dbReference type="EMBL" id="KAH6938990.1"/>
    </source>
</evidence>